<feature type="signal peptide" evidence="1">
    <location>
        <begin position="1"/>
        <end position="24"/>
    </location>
</feature>
<gene>
    <name evidence="2" type="ORF">CFS9_29810</name>
</gene>
<dbReference type="AlphaFoldDB" id="A0AAT9H3J0"/>
<evidence type="ECO:0000256" key="1">
    <source>
        <dbReference type="SAM" id="SignalP"/>
    </source>
</evidence>
<reference evidence="2" key="1">
    <citation type="submission" date="2024-05" db="EMBL/GenBank/DDBJ databases">
        <title>Whole-Genome Sequence of CFS9, a Potential Fish Probiotic Isolated from the Body Surface of Silurus asotus.</title>
        <authorList>
            <person name="Kojima M."/>
            <person name="Tobioka K."/>
            <person name="Yokota K."/>
            <person name="Nakatani H."/>
            <person name="Hori K."/>
            <person name="Tamaru Y."/>
            <person name="Okazaki F."/>
        </authorList>
    </citation>
    <scope>NUCLEOTIDE SEQUENCE</scope>
    <source>
        <strain evidence="2">CFS9</strain>
    </source>
</reference>
<protein>
    <submittedName>
        <fullName evidence="2">Uncharacterized protein</fullName>
    </submittedName>
</protein>
<dbReference type="EMBL" id="AP031573">
    <property type="protein sequence ID" value="BFM44340.1"/>
    <property type="molecule type" value="Genomic_DNA"/>
</dbReference>
<evidence type="ECO:0000313" key="2">
    <source>
        <dbReference type="EMBL" id="BFM44340.1"/>
    </source>
</evidence>
<organism evidence="2">
    <name type="scientific">Flavobacterium sp. CFS9</name>
    <dbReference type="NCBI Taxonomy" id="3143118"/>
    <lineage>
        <taxon>Bacteria</taxon>
        <taxon>Pseudomonadati</taxon>
        <taxon>Bacteroidota</taxon>
        <taxon>Flavobacteriia</taxon>
        <taxon>Flavobacteriales</taxon>
        <taxon>Flavobacteriaceae</taxon>
        <taxon>Flavobacterium</taxon>
    </lineage>
</organism>
<name>A0AAT9H3J0_9FLAO</name>
<dbReference type="RefSeq" id="WP_369615466.1">
    <property type="nucleotide sequence ID" value="NZ_AP031573.1"/>
</dbReference>
<proteinExistence type="predicted"/>
<accession>A0AAT9H3J0</accession>
<feature type="chain" id="PRO_5043400710" evidence="1">
    <location>
        <begin position="25"/>
        <end position="220"/>
    </location>
</feature>
<sequence length="220" mass="22981">MMKTKFLKFALCATVLLGVTAANAQSTADVTKGVKAVKVVDNKGTIKYFQSNNGITQIVNTTADVTTTTWQLGGQLTNDTYIDATGKVFGLDGLVLETGAPSTNATTASIHGGTGTGWTLLVRDEATGATKKMKAESLVSGIRVEYTQVANAAANVDVAVVGLPVLTAGTTDAKLFVFRNGIKLRSGTDFVAAADKVTITYSATDLPMYAGDVIEVQYVK</sequence>
<keyword evidence="1" id="KW-0732">Signal</keyword>